<dbReference type="PRINTS" id="PR00838">
    <property type="entry name" value="V5ALLERGEN"/>
</dbReference>
<proteinExistence type="predicted"/>
<keyword evidence="1" id="KW-0732">Signal</keyword>
<dbReference type="OrthoDB" id="337038at2759"/>
<dbReference type="InterPro" id="IPR014044">
    <property type="entry name" value="CAP_dom"/>
</dbReference>
<dbReference type="PROSITE" id="PS01010">
    <property type="entry name" value="CRISP_2"/>
    <property type="match status" value="1"/>
</dbReference>
<gene>
    <name evidence="3" type="ORF">LACBIDRAFT_334862</name>
</gene>
<name>B0E0L0_LACBS</name>
<dbReference type="Gene3D" id="3.40.33.10">
    <property type="entry name" value="CAP"/>
    <property type="match status" value="1"/>
</dbReference>
<feature type="chain" id="PRO_5002749369" evidence="1">
    <location>
        <begin position="20"/>
        <end position="265"/>
    </location>
</feature>
<dbReference type="Pfam" id="PF00188">
    <property type="entry name" value="CAP"/>
    <property type="match status" value="1"/>
</dbReference>
<dbReference type="GO" id="GO:0005576">
    <property type="term" value="C:extracellular region"/>
    <property type="evidence" value="ECO:0007669"/>
    <property type="project" value="InterPro"/>
</dbReference>
<dbReference type="HOGENOM" id="CLU_1049977_0_0_1"/>
<protein>
    <submittedName>
        <fullName evidence="3">Predicted protein</fullName>
    </submittedName>
</protein>
<organism evidence="4">
    <name type="scientific">Laccaria bicolor (strain S238N-H82 / ATCC MYA-4686)</name>
    <name type="common">Bicoloured deceiver</name>
    <name type="synonym">Laccaria laccata var. bicolor</name>
    <dbReference type="NCBI Taxonomy" id="486041"/>
    <lineage>
        <taxon>Eukaryota</taxon>
        <taxon>Fungi</taxon>
        <taxon>Dikarya</taxon>
        <taxon>Basidiomycota</taxon>
        <taxon>Agaricomycotina</taxon>
        <taxon>Agaricomycetes</taxon>
        <taxon>Agaricomycetidae</taxon>
        <taxon>Agaricales</taxon>
        <taxon>Agaricineae</taxon>
        <taxon>Hydnangiaceae</taxon>
        <taxon>Laccaria</taxon>
    </lineage>
</organism>
<dbReference type="KEGG" id="lbc:LACBIDRAFT_334862"/>
<dbReference type="PRINTS" id="PR00837">
    <property type="entry name" value="V5TPXLIKE"/>
</dbReference>
<feature type="signal peptide" evidence="1">
    <location>
        <begin position="1"/>
        <end position="19"/>
    </location>
</feature>
<dbReference type="SMART" id="SM00198">
    <property type="entry name" value="SCP"/>
    <property type="match status" value="1"/>
</dbReference>
<dbReference type="InterPro" id="IPR035940">
    <property type="entry name" value="CAP_sf"/>
</dbReference>
<dbReference type="SUPFAM" id="SSF55797">
    <property type="entry name" value="PR-1-like"/>
    <property type="match status" value="1"/>
</dbReference>
<dbReference type="InParanoid" id="B0E0L0"/>
<accession>B0E0L0</accession>
<dbReference type="RefSeq" id="XP_001889715.1">
    <property type="nucleotide sequence ID" value="XM_001889680.1"/>
</dbReference>
<dbReference type="EMBL" id="DS547161">
    <property type="protein sequence ID" value="EDQ99604.1"/>
    <property type="molecule type" value="Genomic_DNA"/>
</dbReference>
<sequence length="265" mass="30249">MQLLSLLLVPLLLSLSSVAHPAYPWKRDTFANQVVAQHNAARAKYGAQPITWNSALYNNTLAYAKKCVFEHRNIFCCRLLVLMFEPKKAAGSWDTYGIVDAVNDWMSEAPDYDYNHPGFSEGTGHFTQVVWKSTTQVACAVASCPAGTIFSDYASQYVICRYTPPGNYDGEFAHYNGSSLFSSGVRVGVWGDSNRTISCKSHTYVAKKQRYHQQNVQLHFGNLDFDVSNFEQLFQLYRELSLQEYNFDFDFYSLNYFMNVFHFVV</sequence>
<dbReference type="PROSITE" id="PS01009">
    <property type="entry name" value="CRISP_1"/>
    <property type="match status" value="1"/>
</dbReference>
<dbReference type="InterPro" id="IPR001283">
    <property type="entry name" value="CRISP-related"/>
</dbReference>
<evidence type="ECO:0000256" key="1">
    <source>
        <dbReference type="SAM" id="SignalP"/>
    </source>
</evidence>
<dbReference type="InterPro" id="IPR002413">
    <property type="entry name" value="V5_allergen-like"/>
</dbReference>
<evidence type="ECO:0000313" key="4">
    <source>
        <dbReference type="Proteomes" id="UP000001194"/>
    </source>
</evidence>
<evidence type="ECO:0000259" key="2">
    <source>
        <dbReference type="SMART" id="SM00198"/>
    </source>
</evidence>
<dbReference type="AlphaFoldDB" id="B0E0L0"/>
<dbReference type="Proteomes" id="UP000001194">
    <property type="component" value="Unassembled WGS sequence"/>
</dbReference>
<reference evidence="3 4" key="1">
    <citation type="journal article" date="2008" name="Nature">
        <title>The genome of Laccaria bicolor provides insights into mycorrhizal symbiosis.</title>
        <authorList>
            <person name="Martin F."/>
            <person name="Aerts A."/>
            <person name="Ahren D."/>
            <person name="Brun A."/>
            <person name="Danchin E.G.J."/>
            <person name="Duchaussoy F."/>
            <person name="Gibon J."/>
            <person name="Kohler A."/>
            <person name="Lindquist E."/>
            <person name="Pereda V."/>
            <person name="Salamov A."/>
            <person name="Shapiro H.J."/>
            <person name="Wuyts J."/>
            <person name="Blaudez D."/>
            <person name="Buee M."/>
            <person name="Brokstein P."/>
            <person name="Canbaeck B."/>
            <person name="Cohen D."/>
            <person name="Courty P.E."/>
            <person name="Coutinho P.M."/>
            <person name="Delaruelle C."/>
            <person name="Detter J.C."/>
            <person name="Deveau A."/>
            <person name="DiFazio S."/>
            <person name="Duplessis S."/>
            <person name="Fraissinet-Tachet L."/>
            <person name="Lucic E."/>
            <person name="Frey-Klett P."/>
            <person name="Fourrey C."/>
            <person name="Feussner I."/>
            <person name="Gay G."/>
            <person name="Grimwood J."/>
            <person name="Hoegger P.J."/>
            <person name="Jain P."/>
            <person name="Kilaru S."/>
            <person name="Labbe J."/>
            <person name="Lin Y.C."/>
            <person name="Legue V."/>
            <person name="Le Tacon F."/>
            <person name="Marmeisse R."/>
            <person name="Melayah D."/>
            <person name="Montanini B."/>
            <person name="Muratet M."/>
            <person name="Nehls U."/>
            <person name="Niculita-Hirzel H."/>
            <person name="Oudot-Le Secq M.P."/>
            <person name="Peter M."/>
            <person name="Quesneville H."/>
            <person name="Rajashekar B."/>
            <person name="Reich M."/>
            <person name="Rouhier N."/>
            <person name="Schmutz J."/>
            <person name="Yin T."/>
            <person name="Chalot M."/>
            <person name="Henrissat B."/>
            <person name="Kuees U."/>
            <person name="Lucas S."/>
            <person name="Van de Peer Y."/>
            <person name="Podila G.K."/>
            <person name="Polle A."/>
            <person name="Pukkila P.J."/>
            <person name="Richardson P.M."/>
            <person name="Rouze P."/>
            <person name="Sanders I.R."/>
            <person name="Stajich J.E."/>
            <person name="Tunlid A."/>
            <person name="Tuskan G."/>
            <person name="Grigoriev I.V."/>
        </authorList>
    </citation>
    <scope>NUCLEOTIDE SEQUENCE [LARGE SCALE GENOMIC DNA]</scope>
    <source>
        <strain evidence="4">S238N-H82 / ATCC MYA-4686</strain>
    </source>
</reference>
<keyword evidence="4" id="KW-1185">Reference proteome</keyword>
<evidence type="ECO:0000313" key="3">
    <source>
        <dbReference type="EMBL" id="EDQ99604.1"/>
    </source>
</evidence>
<dbReference type="PANTHER" id="PTHR10334">
    <property type="entry name" value="CYSTEINE-RICH SECRETORY PROTEIN-RELATED"/>
    <property type="match status" value="1"/>
</dbReference>
<dbReference type="InterPro" id="IPR018244">
    <property type="entry name" value="Allrgn_V5/Tpx1_CS"/>
</dbReference>
<feature type="domain" description="SCP" evidence="2">
    <location>
        <begin position="29"/>
        <end position="170"/>
    </location>
</feature>
<dbReference type="GeneID" id="6085357"/>